<keyword evidence="1" id="KW-0472">Membrane</keyword>
<protein>
    <recommendedName>
        <fullName evidence="4">Tetratricopeptide repeat protein</fullName>
    </recommendedName>
</protein>
<gene>
    <name evidence="2" type="ordered locus">CJJ81176_0420</name>
</gene>
<evidence type="ECO:0008006" key="4">
    <source>
        <dbReference type="Google" id="ProtNLM"/>
    </source>
</evidence>
<dbReference type="eggNOG" id="COG4649">
    <property type="taxonomic scope" value="Bacteria"/>
</dbReference>
<dbReference type="HOGENOM" id="CLU_088193_2_0_7"/>
<dbReference type="Proteomes" id="UP000000646">
    <property type="component" value="Chromosome"/>
</dbReference>
<evidence type="ECO:0000313" key="3">
    <source>
        <dbReference type="Proteomes" id="UP000000646"/>
    </source>
</evidence>
<keyword evidence="1" id="KW-0812">Transmembrane</keyword>
<dbReference type="AlphaFoldDB" id="A0A0H3PBR7"/>
<dbReference type="EMBL" id="CP000538">
    <property type="protein sequence ID" value="EAQ73156.1"/>
    <property type="molecule type" value="Genomic_DNA"/>
</dbReference>
<keyword evidence="1" id="KW-1133">Transmembrane helix</keyword>
<organism evidence="2 3">
    <name type="scientific">Campylobacter jejuni subsp. jejuni serotype O:23/36 (strain 81-176)</name>
    <dbReference type="NCBI Taxonomy" id="354242"/>
    <lineage>
        <taxon>Bacteria</taxon>
        <taxon>Pseudomonadati</taxon>
        <taxon>Campylobacterota</taxon>
        <taxon>Epsilonproteobacteria</taxon>
        <taxon>Campylobacterales</taxon>
        <taxon>Campylobacteraceae</taxon>
        <taxon>Campylobacter</taxon>
    </lineage>
</organism>
<dbReference type="RefSeq" id="WP_009882129.1">
    <property type="nucleotide sequence ID" value="NC_008787.1"/>
</dbReference>
<feature type="transmembrane region" description="Helical" evidence="1">
    <location>
        <begin position="36"/>
        <end position="55"/>
    </location>
</feature>
<evidence type="ECO:0000256" key="1">
    <source>
        <dbReference type="SAM" id="Phobius"/>
    </source>
</evidence>
<proteinExistence type="predicted"/>
<reference evidence="3" key="1">
    <citation type="submission" date="2006-12" db="EMBL/GenBank/DDBJ databases">
        <authorList>
            <person name="Fouts D.E."/>
            <person name="Nelson K.E."/>
            <person name="Sebastian Y."/>
        </authorList>
    </citation>
    <scope>NUCLEOTIDE SEQUENCE [LARGE SCALE GENOMIC DNA]</scope>
    <source>
        <strain evidence="3">81-176</strain>
    </source>
</reference>
<sequence>MGLKDNLKAVKNELNTEEQFIENFIKGERFIRKYKFYISAVVIILVAWFAGNFIISKINDYKTKEANEIYANLIQDPSNKNLLEQLKNKNTNLYAIFLLKENINDFNNTALQNELKQIYSNTQTNTLLKNIIALSLGDKSIFLKNYDKLLEAYKFLEQNKIEEANVLLSQIKENSSLNQITKNLKHYQGITQ</sequence>
<dbReference type="KEGG" id="cjj:CJJ81176_0420"/>
<name>A0A0H3PBR7_CAMJJ</name>
<evidence type="ECO:0000313" key="2">
    <source>
        <dbReference type="EMBL" id="EAQ73156.1"/>
    </source>
</evidence>
<accession>A0A0H3PBR7</accession>